<gene>
    <name evidence="1" type="ORF">BLA27_15380</name>
</gene>
<dbReference type="Proteomes" id="UP000182985">
    <property type="component" value="Unassembled WGS sequence"/>
</dbReference>
<dbReference type="OrthoDB" id="9816539at2"/>
<organism evidence="1 2">
    <name type="scientific">Brucella cytisi</name>
    <dbReference type="NCBI Taxonomy" id="407152"/>
    <lineage>
        <taxon>Bacteria</taxon>
        <taxon>Pseudomonadati</taxon>
        <taxon>Pseudomonadota</taxon>
        <taxon>Alphaproteobacteria</taxon>
        <taxon>Hyphomicrobiales</taxon>
        <taxon>Brucellaceae</taxon>
        <taxon>Brucella/Ochrobactrum group</taxon>
        <taxon>Brucella</taxon>
    </lineage>
</organism>
<evidence type="ECO:0000313" key="2">
    <source>
        <dbReference type="Proteomes" id="UP000182985"/>
    </source>
</evidence>
<accession>A0A1J6HHW4</accession>
<comment type="caution">
    <text evidence="1">The sequence shown here is derived from an EMBL/GenBank/DDBJ whole genome shotgun (WGS) entry which is preliminary data.</text>
</comment>
<keyword evidence="2" id="KW-1185">Reference proteome</keyword>
<dbReference type="RefSeq" id="WP_071632531.1">
    <property type="nucleotide sequence ID" value="NZ_MOEC01000015.1"/>
</dbReference>
<dbReference type="EMBL" id="MOEC01000015">
    <property type="protein sequence ID" value="OIS92565.1"/>
    <property type="molecule type" value="Genomic_DNA"/>
</dbReference>
<name>A0A1J6HHW4_9HYPH</name>
<reference evidence="1 2" key="1">
    <citation type="submission" date="2016-10" db="EMBL/GenBank/DDBJ databases">
        <title>The Draft Genome Sequence of the Potato Rhizosphere Bacteria Ochrobactrum sp. IPA7.2.</title>
        <authorList>
            <person name="Gogoleva N.E."/>
            <person name="Khlopko Y.A."/>
            <person name="Burygin G.L."/>
            <person name="Plotnikov A.O."/>
        </authorList>
    </citation>
    <scope>NUCLEOTIDE SEQUENCE [LARGE SCALE GENOMIC DNA]</scope>
    <source>
        <strain evidence="1 2">IPA7.2</strain>
    </source>
</reference>
<sequence>MSFIFFMRSAAYPGDLIGLLGTEDQVQSGQVTAILFRVATSEQVRANGQSWFGEVIPNIQGRLVPFARTGGDGSHVAFWLDDDGRRQIVHLGSERLVCLLGQTPLDFLRLLAIGYEEISGDWFDAPDAPPADGGVNAAYRSWLIERYGVTIPVIAAEILGELPNVLAEASDDPFWRRVRSAQHDWHGGHLTAPSR</sequence>
<proteinExistence type="predicted"/>
<protein>
    <submittedName>
        <fullName evidence="1">Uncharacterized protein</fullName>
    </submittedName>
</protein>
<dbReference type="AlphaFoldDB" id="A0A1J6HHW4"/>
<evidence type="ECO:0000313" key="1">
    <source>
        <dbReference type="EMBL" id="OIS92565.1"/>
    </source>
</evidence>